<proteinExistence type="predicted"/>
<dbReference type="KEGG" id="glz:GLAREA_01362"/>
<feature type="compositionally biased region" description="Polar residues" evidence="1">
    <location>
        <begin position="236"/>
        <end position="251"/>
    </location>
</feature>
<gene>
    <name evidence="2" type="ORF">GLAREA_01362</name>
</gene>
<feature type="compositionally biased region" description="Acidic residues" evidence="1">
    <location>
        <begin position="345"/>
        <end position="361"/>
    </location>
</feature>
<evidence type="ECO:0000313" key="3">
    <source>
        <dbReference type="Proteomes" id="UP000016922"/>
    </source>
</evidence>
<feature type="compositionally biased region" description="Low complexity" evidence="1">
    <location>
        <begin position="668"/>
        <end position="678"/>
    </location>
</feature>
<dbReference type="GeneID" id="19460420"/>
<dbReference type="Proteomes" id="UP000016922">
    <property type="component" value="Unassembled WGS sequence"/>
</dbReference>
<feature type="compositionally biased region" description="Acidic residues" evidence="1">
    <location>
        <begin position="64"/>
        <end position="83"/>
    </location>
</feature>
<feature type="compositionally biased region" description="Polar residues" evidence="1">
    <location>
        <begin position="657"/>
        <end position="667"/>
    </location>
</feature>
<name>S3CHX1_GLAL2</name>
<dbReference type="AlphaFoldDB" id="S3CHX1"/>
<feature type="region of interest" description="Disordered" evidence="1">
    <location>
        <begin position="657"/>
        <end position="682"/>
    </location>
</feature>
<dbReference type="EMBL" id="KE145371">
    <property type="protein sequence ID" value="EPE25450.1"/>
    <property type="molecule type" value="Genomic_DNA"/>
</dbReference>
<feature type="compositionally biased region" description="Polar residues" evidence="1">
    <location>
        <begin position="733"/>
        <end position="751"/>
    </location>
</feature>
<reference evidence="2 3" key="1">
    <citation type="journal article" date="2013" name="BMC Genomics">
        <title>Genomics-driven discovery of the pneumocandin biosynthetic gene cluster in the fungus Glarea lozoyensis.</title>
        <authorList>
            <person name="Chen L."/>
            <person name="Yue Q."/>
            <person name="Zhang X."/>
            <person name="Xiang M."/>
            <person name="Wang C."/>
            <person name="Li S."/>
            <person name="Che Y."/>
            <person name="Ortiz-Lopez F.J."/>
            <person name="Bills G.F."/>
            <person name="Liu X."/>
            <person name="An Z."/>
        </authorList>
    </citation>
    <scope>NUCLEOTIDE SEQUENCE [LARGE SCALE GENOMIC DNA]</scope>
    <source>
        <strain evidence="3">ATCC 20868 / MF5171</strain>
    </source>
</reference>
<keyword evidence="3" id="KW-1185">Reference proteome</keyword>
<organism evidence="2 3">
    <name type="scientific">Glarea lozoyensis (strain ATCC 20868 / MF5171)</name>
    <dbReference type="NCBI Taxonomy" id="1116229"/>
    <lineage>
        <taxon>Eukaryota</taxon>
        <taxon>Fungi</taxon>
        <taxon>Dikarya</taxon>
        <taxon>Ascomycota</taxon>
        <taxon>Pezizomycotina</taxon>
        <taxon>Leotiomycetes</taxon>
        <taxon>Helotiales</taxon>
        <taxon>Helotiaceae</taxon>
        <taxon>Glarea</taxon>
    </lineage>
</organism>
<feature type="region of interest" description="Disordered" evidence="1">
    <location>
        <begin position="397"/>
        <end position="423"/>
    </location>
</feature>
<feature type="compositionally biased region" description="Polar residues" evidence="1">
    <location>
        <begin position="406"/>
        <end position="420"/>
    </location>
</feature>
<dbReference type="RefSeq" id="XP_008086769.1">
    <property type="nucleotide sequence ID" value="XM_008088578.1"/>
</dbReference>
<feature type="compositionally biased region" description="Polar residues" evidence="1">
    <location>
        <begin position="296"/>
        <end position="309"/>
    </location>
</feature>
<protein>
    <submittedName>
        <fullName evidence="2">Uncharacterized protein</fullName>
    </submittedName>
</protein>
<feature type="compositionally biased region" description="Low complexity" evidence="1">
    <location>
        <begin position="264"/>
        <end position="278"/>
    </location>
</feature>
<feature type="compositionally biased region" description="Basic residues" evidence="1">
    <location>
        <begin position="89"/>
        <end position="98"/>
    </location>
</feature>
<evidence type="ECO:0000313" key="2">
    <source>
        <dbReference type="EMBL" id="EPE25450.1"/>
    </source>
</evidence>
<evidence type="ECO:0000256" key="1">
    <source>
        <dbReference type="SAM" id="MobiDB-lite"/>
    </source>
</evidence>
<feature type="compositionally biased region" description="Low complexity" evidence="1">
    <location>
        <begin position="752"/>
        <end position="763"/>
    </location>
</feature>
<feature type="region of interest" description="Disordered" evidence="1">
    <location>
        <begin position="58"/>
        <end position="373"/>
    </location>
</feature>
<sequence>MAPKRRVSAPAGRVYKSSTPLLQTKLPVPKKRITYGKQAGPRVPKVDNTLTQMDFVFMDRLDNDENEDERDEETGFDATEEQDMVEKASRKRSRKRRKTTGDGPSATPQYHTQTITQLDWSFSSAYDEEEDVTAEEPSKGENAKGLPTEQQEEEPERDIFNRPTSSQSKPLRKSKRVTESKNKSPTKPQLEPKANPSYSMPPPQTPRRRLPREIPSSQSPATPISGTRTPLREHPINSTPIPFSTGRTLHSSPLKRPPLVVQDTFETTTDTSTQIRSTPSKRSSPAKSVRFYIPEEQSNGSGVEENLNTADAGDDHHPLSPSYEKGSDIFQQSNTPGPQPFAEIQDSDAEEYEEQDDESQVEDLAASSPTHDLEPVNDQVHIEQTAVVSAEEALVDGESSADRDSGSTLVTDSVIPNTGTDDGGAETCYGEIGLETQFGFDQLHTSSVDKNIPSGHDVLTEEADQPSSQSSMIRTQMESQRLSTQQVYAMKPRTIDSDIFISVAHTQVLEFLDRSRDHLTRAWEIPPRTSRIWMYEPKPASILRYMAEIGPIKRPGHLTNEDGKGNADFNKKKASSKWTACEIIEIYELADPLSLSRLQASEWLMQGPRKFDRVPPAVLDQLMANLMAPIFATAEDEILPSSRTDTQEVEAQLMSTTQQYHGSSAQNSSTSVPLSSMPSSPPLKYQVKTVVGHVDRSSRDISTASEHSTESHRSNISALEIVTESLEDEERIPSSQHSTPRKGTQIRPSQATTVDLTQTQDLTPRQQSPNEVVFESPVRVARSSSPLRLPTPRKSHNREQEAPESLVPFSMASSQLLNRMEALPDSLLADSVFVEPPFVVDSDDDLDD</sequence>
<dbReference type="HOGENOM" id="CLU_315449_0_0_1"/>
<feature type="compositionally biased region" description="Polar residues" evidence="1">
    <location>
        <begin position="215"/>
        <end position="228"/>
    </location>
</feature>
<dbReference type="eggNOG" id="ENOG502SYX6">
    <property type="taxonomic scope" value="Eukaryota"/>
</dbReference>
<accession>S3CHX1</accession>
<dbReference type="OMA" id="RFMACAD"/>
<feature type="compositionally biased region" description="Polar residues" evidence="1">
    <location>
        <begin position="106"/>
        <end position="124"/>
    </location>
</feature>
<dbReference type="OrthoDB" id="2149705at2759"/>
<feature type="region of interest" description="Disordered" evidence="1">
    <location>
        <begin position="694"/>
        <end position="807"/>
    </location>
</feature>